<dbReference type="EMBL" id="LBTX01000020">
    <property type="protein sequence ID" value="KKQ49061.1"/>
    <property type="molecule type" value="Genomic_DNA"/>
</dbReference>
<dbReference type="GO" id="GO:0006629">
    <property type="term" value="P:lipid metabolic process"/>
    <property type="evidence" value="ECO:0007669"/>
    <property type="project" value="InterPro"/>
</dbReference>
<organism evidence="1 2">
    <name type="scientific">Candidatus Shapirobacteria bacterium GW2011_GWE1_38_10</name>
    <dbReference type="NCBI Taxonomy" id="1618488"/>
    <lineage>
        <taxon>Bacteria</taxon>
        <taxon>Candidatus Shapironibacteriota</taxon>
    </lineage>
</organism>
<dbReference type="AlphaFoldDB" id="A0A0G0L8R7"/>
<proteinExistence type="predicted"/>
<dbReference type="PANTHER" id="PTHR11440">
    <property type="entry name" value="LECITHIN-CHOLESTEROL ACYLTRANSFERASE-RELATED"/>
    <property type="match status" value="1"/>
</dbReference>
<protein>
    <recommendedName>
        <fullName evidence="3">PGAP1 family protein</fullName>
    </recommendedName>
</protein>
<name>A0A0G0L8R7_9BACT</name>
<reference evidence="1 2" key="1">
    <citation type="journal article" date="2015" name="Nature">
        <title>rRNA introns, odd ribosomes, and small enigmatic genomes across a large radiation of phyla.</title>
        <authorList>
            <person name="Brown C.T."/>
            <person name="Hug L.A."/>
            <person name="Thomas B.C."/>
            <person name="Sharon I."/>
            <person name="Castelle C.J."/>
            <person name="Singh A."/>
            <person name="Wilkins M.J."/>
            <person name="Williams K.H."/>
            <person name="Banfield J.F."/>
        </authorList>
    </citation>
    <scope>NUCLEOTIDE SEQUENCE [LARGE SCALE GENOMIC DNA]</scope>
</reference>
<dbReference type="SUPFAM" id="SSF53474">
    <property type="entry name" value="alpha/beta-Hydrolases"/>
    <property type="match status" value="1"/>
</dbReference>
<dbReference type="GO" id="GO:0008374">
    <property type="term" value="F:O-acyltransferase activity"/>
    <property type="evidence" value="ECO:0007669"/>
    <property type="project" value="InterPro"/>
</dbReference>
<dbReference type="Proteomes" id="UP000034231">
    <property type="component" value="Unassembled WGS sequence"/>
</dbReference>
<dbReference type="Gene3D" id="3.40.50.1820">
    <property type="entry name" value="alpha/beta hydrolase"/>
    <property type="match status" value="1"/>
</dbReference>
<gene>
    <name evidence="1" type="ORF">US68_C0020G0011</name>
</gene>
<evidence type="ECO:0000313" key="2">
    <source>
        <dbReference type="Proteomes" id="UP000034231"/>
    </source>
</evidence>
<dbReference type="Pfam" id="PF02450">
    <property type="entry name" value="LCAT"/>
    <property type="match status" value="1"/>
</dbReference>
<evidence type="ECO:0000313" key="1">
    <source>
        <dbReference type="EMBL" id="KKQ49061.1"/>
    </source>
</evidence>
<comment type="caution">
    <text evidence="1">The sequence shown here is derived from an EMBL/GenBank/DDBJ whole genome shotgun (WGS) entry which is preliminary data.</text>
</comment>
<sequence>MLKKIQLSLFVLFFIFIFSTKESYSYVLFSDDFHIKEDSNWKYEANGGEIIFMDGIMSLSSSGLNFPFVTNSEATKFGDFDHVTLEYRYSYGQIGFMGDGMGVGYTGDNDYPYYQFSIWNDLDMGLVFQYRNVEVLSDGRCDYSNISLSRIRLADTGGWHIFKIEKNGGKYTISLDSQIIFITNDNQCIPQNIFIGNSQRGGRTDWNDLNMDYVNLYTGDVTPVPVNKVIIFPGLGASWNPEAMLTGNTSANFHWTMTPFVKNYDLLVRALENNGMEKDQDFYVWNYDWRKPLNQIVGDFNNYVNSLDLETGQKLDLVGHSLGGLVARIWSQDHGELIDKTITLGSPHYGSVKAYEAWNGAKISDSTDIAAVALNVLLQLQKKNNDTIVQTLRSYAPVVFDLLPTFEFLKKNGNTVSINTSPFLREKNNTMSSFFGQLSTIGGTGEETKEWIYLKDSSIFDQFLGIWKDGKPKLHEYGDGDGTVLRKSAIISEAENEDFDSSHRALVDESTNWILQKMGLEVAVNNGSSYSERQAIFYLGSPANMTVNCGGTEKSDVDGWVIMENYLLGDCVIKLVGNGGGGVYHLVAGDDREWKYYEGVIEDGQIIKIMDNQTSESWEILRRDFEIIGASKALKAARKENISEAVEAYILFRSKENIFTNSEEILDNLKIILNKRKIALFEKNTLYYLAELQKALAEKKNKFSPDYSASINFYQAENLMSPSLNYGGNYLAAKLFKIVWK</sequence>
<dbReference type="InterPro" id="IPR003386">
    <property type="entry name" value="LACT/PDAT_acylTrfase"/>
</dbReference>
<dbReference type="InterPro" id="IPR029058">
    <property type="entry name" value="AB_hydrolase_fold"/>
</dbReference>
<evidence type="ECO:0008006" key="3">
    <source>
        <dbReference type="Google" id="ProtNLM"/>
    </source>
</evidence>
<accession>A0A0G0L8R7</accession>